<dbReference type="Pfam" id="PF12535">
    <property type="entry name" value="Nudix_N"/>
    <property type="match status" value="1"/>
</dbReference>
<sequence length="242" mass="27812">MCYDIQVRKNFQTTVNHCPQKGKIFLHDLPSEKEDIFMNDQWLDFAIRIQSIAQAGLQYGKDKYDKERYNELRKIAAEMMAAKTDLPVEKVYGLFCNESGYQTPKIDTRAAVFIDGKILLVHENNGTWSLPGGWCDVDQSIASNTEKEVFEETGCTVHSKKLIAVQDWRKHNVMNHAYGVIKTFMLCQYESGTFKSNIETTEIGLFDRTSLPNDLAIEKTTKDQILMCFDFYEKPDASTLFD</sequence>
<dbReference type="InterPro" id="IPR000086">
    <property type="entry name" value="NUDIX_hydrolase_dom"/>
</dbReference>
<dbReference type="InterPro" id="IPR059176">
    <property type="entry name" value="UDP-X_N"/>
</dbReference>
<dbReference type="EMBL" id="ABOU02000023">
    <property type="protein sequence ID" value="EDY33538.1"/>
    <property type="molecule type" value="Genomic_DNA"/>
</dbReference>
<reference evidence="3 4" key="2">
    <citation type="submission" date="2008-08" db="EMBL/GenBank/DDBJ databases">
        <authorList>
            <person name="Fulton L."/>
            <person name="Clifton S."/>
            <person name="Fulton B."/>
            <person name="Xu J."/>
            <person name="Minx P."/>
            <person name="Pepin K.H."/>
            <person name="Johnson M."/>
            <person name="Bhonagiri V."/>
            <person name="Nash W.E."/>
            <person name="Mardis E.R."/>
            <person name="Wilson R.K."/>
        </authorList>
    </citation>
    <scope>NUCLEOTIDE SEQUENCE [LARGE SCALE GENOMIC DNA]</scope>
    <source>
        <strain evidence="3 4">ATCC 29176</strain>
    </source>
</reference>
<feature type="domain" description="Nudix hydrolase" evidence="2">
    <location>
        <begin position="103"/>
        <end position="228"/>
    </location>
</feature>
<evidence type="ECO:0000259" key="2">
    <source>
        <dbReference type="PROSITE" id="PS51462"/>
    </source>
</evidence>
<evidence type="ECO:0000256" key="1">
    <source>
        <dbReference type="ARBA" id="ARBA00005582"/>
    </source>
</evidence>
<dbReference type="GO" id="GO:0016787">
    <property type="term" value="F:hydrolase activity"/>
    <property type="evidence" value="ECO:0007669"/>
    <property type="project" value="UniProtKB-KW"/>
</dbReference>
<accession>B5CMI0</accession>
<reference evidence="3 4" key="1">
    <citation type="submission" date="2008-08" db="EMBL/GenBank/DDBJ databases">
        <title>Draft genome sequence of Ruminococcus lactaris ATCC 29176.</title>
        <authorList>
            <person name="Sudarsanam P."/>
            <person name="Ley R."/>
            <person name="Guruge J."/>
            <person name="Turnbaugh P.J."/>
            <person name="Mahowald M."/>
            <person name="Liep D."/>
            <person name="Gordon J."/>
        </authorList>
    </citation>
    <scope>NUCLEOTIDE SEQUENCE [LARGE SCALE GENOMIC DNA]</scope>
    <source>
        <strain evidence="3 4">ATCC 29176</strain>
    </source>
</reference>
<evidence type="ECO:0000313" key="3">
    <source>
        <dbReference type="EMBL" id="EDY33538.1"/>
    </source>
</evidence>
<dbReference type="SUPFAM" id="SSF55811">
    <property type="entry name" value="Nudix"/>
    <property type="match status" value="1"/>
</dbReference>
<dbReference type="PANTHER" id="PTHR43736">
    <property type="entry name" value="ADP-RIBOSE PYROPHOSPHATASE"/>
    <property type="match status" value="1"/>
</dbReference>
<organism evidence="3 4">
    <name type="scientific">[Ruminococcus] lactaris ATCC 29176</name>
    <dbReference type="NCBI Taxonomy" id="471875"/>
    <lineage>
        <taxon>Bacteria</taxon>
        <taxon>Bacillati</taxon>
        <taxon>Bacillota</taxon>
        <taxon>Clostridia</taxon>
        <taxon>Lachnospirales</taxon>
        <taxon>Lachnospiraceae</taxon>
        <taxon>Mediterraneibacter</taxon>
    </lineage>
</organism>
<dbReference type="HOGENOM" id="CLU_082381_1_0_9"/>
<name>B5CMI0_9FIRM</name>
<protein>
    <submittedName>
        <fullName evidence="3">Hydrolase, NUDIX family</fullName>
    </submittedName>
</protein>
<gene>
    <name evidence="3" type="ORF">RUMLAC_00656</name>
</gene>
<dbReference type="Gene3D" id="3.90.79.10">
    <property type="entry name" value="Nucleoside Triphosphate Pyrophosphohydrolase"/>
    <property type="match status" value="1"/>
</dbReference>
<proteinExistence type="inferred from homology"/>
<dbReference type="PROSITE" id="PS51462">
    <property type="entry name" value="NUDIX"/>
    <property type="match status" value="1"/>
</dbReference>
<dbReference type="PANTHER" id="PTHR43736:SF1">
    <property type="entry name" value="DIHYDRONEOPTERIN TRIPHOSPHATE DIPHOSPHATASE"/>
    <property type="match status" value="1"/>
</dbReference>
<dbReference type="Proteomes" id="UP000003254">
    <property type="component" value="Unassembled WGS sequence"/>
</dbReference>
<dbReference type="AlphaFoldDB" id="B5CMI0"/>
<keyword evidence="3" id="KW-0378">Hydrolase</keyword>
<dbReference type="eggNOG" id="COG1051">
    <property type="taxonomic scope" value="Bacteria"/>
</dbReference>
<dbReference type="Pfam" id="PF00293">
    <property type="entry name" value="NUDIX"/>
    <property type="match status" value="1"/>
</dbReference>
<comment type="caution">
    <text evidence="3">The sequence shown here is derived from an EMBL/GenBank/DDBJ whole genome shotgun (WGS) entry which is preliminary data.</text>
</comment>
<dbReference type="Gene3D" id="6.10.250.1120">
    <property type="match status" value="1"/>
</dbReference>
<comment type="similarity">
    <text evidence="1">Belongs to the Nudix hydrolase family.</text>
</comment>
<evidence type="ECO:0000313" key="4">
    <source>
        <dbReference type="Proteomes" id="UP000003254"/>
    </source>
</evidence>
<dbReference type="InterPro" id="IPR015797">
    <property type="entry name" value="NUDIX_hydrolase-like_dom_sf"/>
</dbReference>
<keyword evidence="4" id="KW-1185">Reference proteome</keyword>